<protein>
    <submittedName>
        <fullName evidence="2">Uncharacterized protein</fullName>
    </submittedName>
</protein>
<comment type="caution">
    <text evidence="2">The sequence shown here is derived from an EMBL/GenBank/DDBJ whole genome shotgun (WGS) entry which is preliminary data.</text>
</comment>
<dbReference type="RefSeq" id="WP_229485664.1">
    <property type="nucleotide sequence ID" value="NZ_JAIVFQ010000019.1"/>
</dbReference>
<name>A0ABS8IA72_9NOSO</name>
<keyword evidence="1" id="KW-0472">Membrane</keyword>
<proteinExistence type="predicted"/>
<keyword evidence="1" id="KW-1133">Transmembrane helix</keyword>
<keyword evidence="3" id="KW-1185">Reference proteome</keyword>
<accession>A0ABS8IA72</accession>
<reference evidence="2 3" key="1">
    <citation type="journal article" date="2021" name="Microorganisms">
        <title>Genome Evolution of Filamentous Cyanobacterium Nostoc Species: From Facultative Symbiosis to Free Living.</title>
        <authorList>
            <person name="Huo D."/>
            <person name="Li H."/>
            <person name="Cai F."/>
            <person name="Guo X."/>
            <person name="Qiao Z."/>
            <person name="Wang W."/>
            <person name="Yu G."/>
            <person name="Li R."/>
        </authorList>
    </citation>
    <scope>NUCLEOTIDE SEQUENCE [LARGE SCALE GENOMIC DNA]</scope>
    <source>
        <strain evidence="2 3">CHAB 5714</strain>
    </source>
</reference>
<evidence type="ECO:0000313" key="2">
    <source>
        <dbReference type="EMBL" id="MCC5600599.1"/>
    </source>
</evidence>
<evidence type="ECO:0000313" key="3">
    <source>
        <dbReference type="Proteomes" id="UP001199525"/>
    </source>
</evidence>
<keyword evidence="1" id="KW-0812">Transmembrane</keyword>
<dbReference type="Proteomes" id="UP001199525">
    <property type="component" value="Unassembled WGS sequence"/>
</dbReference>
<feature type="transmembrane region" description="Helical" evidence="1">
    <location>
        <begin position="75"/>
        <end position="93"/>
    </location>
</feature>
<evidence type="ECO:0000256" key="1">
    <source>
        <dbReference type="SAM" id="Phobius"/>
    </source>
</evidence>
<gene>
    <name evidence="2" type="ORF">LC586_15555</name>
</gene>
<sequence>MLQQTIASRDKPKVIKPTGSQVENLEMLLVEKAQQGEDVAGTIKALEYFQSSSNDQYWNKIYYGQTKERQTFESVQRVIITAFAILGMIIFLAKVQNPSANFLNQLPPKSIQK</sequence>
<organism evidence="2 3">
    <name type="scientific">Nostoc favosum CHAB5714</name>
    <dbReference type="NCBI Taxonomy" id="2780399"/>
    <lineage>
        <taxon>Bacteria</taxon>
        <taxon>Bacillati</taxon>
        <taxon>Cyanobacteriota</taxon>
        <taxon>Cyanophyceae</taxon>
        <taxon>Nostocales</taxon>
        <taxon>Nostocaceae</taxon>
        <taxon>Nostoc</taxon>
        <taxon>Nostoc favosum</taxon>
    </lineage>
</organism>
<dbReference type="EMBL" id="JAIVFQ010000019">
    <property type="protein sequence ID" value="MCC5600599.1"/>
    <property type="molecule type" value="Genomic_DNA"/>
</dbReference>